<protein>
    <submittedName>
        <fullName evidence="7">ABC transporter ATP-binding protein</fullName>
    </submittedName>
</protein>
<dbReference type="InterPro" id="IPR017911">
    <property type="entry name" value="MacB-like_ATP-bd"/>
</dbReference>
<dbReference type="EMBL" id="DRMN01000099">
    <property type="protein sequence ID" value="HFB54566.1"/>
    <property type="molecule type" value="Genomic_DNA"/>
</dbReference>
<evidence type="ECO:0000256" key="2">
    <source>
        <dbReference type="ARBA" id="ARBA00022519"/>
    </source>
</evidence>
<gene>
    <name evidence="7" type="ORF">ENJ46_01465</name>
</gene>
<dbReference type="InterPro" id="IPR015854">
    <property type="entry name" value="ABC_transpr_LolD-like"/>
</dbReference>
<organism evidence="7">
    <name type="scientific">Hellea balneolensis</name>
    <dbReference type="NCBI Taxonomy" id="287478"/>
    <lineage>
        <taxon>Bacteria</taxon>
        <taxon>Pseudomonadati</taxon>
        <taxon>Pseudomonadota</taxon>
        <taxon>Alphaproteobacteria</taxon>
        <taxon>Maricaulales</taxon>
        <taxon>Robiginitomaculaceae</taxon>
        <taxon>Hellea</taxon>
    </lineage>
</organism>
<comment type="similarity">
    <text evidence="5">Belongs to the ABC transporter superfamily. Macrolide exporter (TC 3.A.1.122) family.</text>
</comment>
<dbReference type="PROSITE" id="PS00211">
    <property type="entry name" value="ABC_TRANSPORTER_1"/>
    <property type="match status" value="1"/>
</dbReference>
<proteinExistence type="inferred from homology"/>
<comment type="caution">
    <text evidence="7">The sequence shown here is derived from an EMBL/GenBank/DDBJ whole genome shotgun (WGS) entry which is preliminary data.</text>
</comment>
<dbReference type="FunFam" id="3.40.50.300:FF:000032">
    <property type="entry name" value="Export ABC transporter ATP-binding protein"/>
    <property type="match status" value="1"/>
</dbReference>
<dbReference type="SUPFAM" id="SSF52540">
    <property type="entry name" value="P-loop containing nucleoside triphosphate hydrolases"/>
    <property type="match status" value="1"/>
</dbReference>
<keyword evidence="2" id="KW-0472">Membrane</keyword>
<dbReference type="Proteomes" id="UP000886042">
    <property type="component" value="Unassembled WGS sequence"/>
</dbReference>
<dbReference type="CDD" id="cd03255">
    <property type="entry name" value="ABC_MJ0796_LolCDE_FtsE"/>
    <property type="match status" value="1"/>
</dbReference>
<dbReference type="InterPro" id="IPR003593">
    <property type="entry name" value="AAA+_ATPase"/>
</dbReference>
<dbReference type="GO" id="GO:0005886">
    <property type="term" value="C:plasma membrane"/>
    <property type="evidence" value="ECO:0007669"/>
    <property type="project" value="TreeGrafter"/>
</dbReference>
<dbReference type="SMART" id="SM00382">
    <property type="entry name" value="AAA"/>
    <property type="match status" value="1"/>
</dbReference>
<dbReference type="GO" id="GO:0022857">
    <property type="term" value="F:transmembrane transporter activity"/>
    <property type="evidence" value="ECO:0007669"/>
    <property type="project" value="TreeGrafter"/>
</dbReference>
<dbReference type="PROSITE" id="PS50893">
    <property type="entry name" value="ABC_TRANSPORTER_2"/>
    <property type="match status" value="1"/>
</dbReference>
<accession>A0A7C3C8Y2</accession>
<dbReference type="AlphaFoldDB" id="A0A7C3C8Y2"/>
<evidence type="ECO:0000256" key="1">
    <source>
        <dbReference type="ARBA" id="ARBA00022448"/>
    </source>
</evidence>
<keyword evidence="3" id="KW-0547">Nucleotide-binding</keyword>
<evidence type="ECO:0000313" key="7">
    <source>
        <dbReference type="EMBL" id="HFB54566.1"/>
    </source>
</evidence>
<dbReference type="Gene3D" id="3.40.50.300">
    <property type="entry name" value="P-loop containing nucleotide triphosphate hydrolases"/>
    <property type="match status" value="1"/>
</dbReference>
<dbReference type="InterPro" id="IPR027417">
    <property type="entry name" value="P-loop_NTPase"/>
</dbReference>
<keyword evidence="2" id="KW-0997">Cell inner membrane</keyword>
<reference evidence="7" key="1">
    <citation type="journal article" date="2020" name="mSystems">
        <title>Genome- and Community-Level Interaction Insights into Carbon Utilization and Element Cycling Functions of Hydrothermarchaeota in Hydrothermal Sediment.</title>
        <authorList>
            <person name="Zhou Z."/>
            <person name="Liu Y."/>
            <person name="Xu W."/>
            <person name="Pan J."/>
            <person name="Luo Z.H."/>
            <person name="Li M."/>
        </authorList>
    </citation>
    <scope>NUCLEOTIDE SEQUENCE [LARGE SCALE GENOMIC DNA]</scope>
    <source>
        <strain evidence="7">HyVt-489</strain>
    </source>
</reference>
<evidence type="ECO:0000256" key="4">
    <source>
        <dbReference type="ARBA" id="ARBA00022840"/>
    </source>
</evidence>
<dbReference type="InterPro" id="IPR017871">
    <property type="entry name" value="ABC_transporter-like_CS"/>
</dbReference>
<dbReference type="PANTHER" id="PTHR24220">
    <property type="entry name" value="IMPORT ATP-BINDING PROTEIN"/>
    <property type="match status" value="1"/>
</dbReference>
<dbReference type="InterPro" id="IPR003439">
    <property type="entry name" value="ABC_transporter-like_ATP-bd"/>
</dbReference>
<feature type="domain" description="ABC transporter" evidence="6">
    <location>
        <begin position="7"/>
        <end position="223"/>
    </location>
</feature>
<dbReference type="GO" id="GO:0098796">
    <property type="term" value="C:membrane protein complex"/>
    <property type="evidence" value="ECO:0007669"/>
    <property type="project" value="UniProtKB-ARBA"/>
</dbReference>
<dbReference type="GO" id="GO:0016887">
    <property type="term" value="F:ATP hydrolysis activity"/>
    <property type="evidence" value="ECO:0007669"/>
    <property type="project" value="InterPro"/>
</dbReference>
<evidence type="ECO:0000256" key="5">
    <source>
        <dbReference type="ARBA" id="ARBA00038388"/>
    </source>
</evidence>
<evidence type="ECO:0000256" key="3">
    <source>
        <dbReference type="ARBA" id="ARBA00022741"/>
    </source>
</evidence>
<dbReference type="Pfam" id="PF00005">
    <property type="entry name" value="ABC_tran"/>
    <property type="match status" value="1"/>
</dbReference>
<evidence type="ECO:0000259" key="6">
    <source>
        <dbReference type="PROSITE" id="PS50893"/>
    </source>
</evidence>
<sequence length="223" mass="23899">MLIMEALKLDNVSLQLGAASGPVEILRNVDFSAEFGESVAIVGPSGSGKSSLISVAAGLEKITSGEIFLLGESLSGKTENQLAQMRRGRVSMVFQSFHLLPTMNAYDNVRAPLEIAKLDDVDRRTKDALDAVGLSNRIHHYPGQLSGGERQRVAVARALASHPKLVFADEPTGNLDSKSGTSIADLLFDIAKTYGATLILVTHDAELARRANRIVTMNDGRLT</sequence>
<name>A0A7C3C8Y2_9PROT</name>
<keyword evidence="1" id="KW-0813">Transport</keyword>
<keyword evidence="4 7" id="KW-0067">ATP-binding</keyword>
<keyword evidence="2" id="KW-1003">Cell membrane</keyword>
<dbReference type="GO" id="GO:0005524">
    <property type="term" value="F:ATP binding"/>
    <property type="evidence" value="ECO:0007669"/>
    <property type="project" value="UniProtKB-KW"/>
</dbReference>